<dbReference type="EMBL" id="CP133217">
    <property type="protein sequence ID" value="WML86541.1"/>
    <property type="molecule type" value="Genomic_DNA"/>
</dbReference>
<evidence type="ECO:0000313" key="11">
    <source>
        <dbReference type="EMBL" id="WML86541.1"/>
    </source>
</evidence>
<proteinExistence type="inferred from homology"/>
<dbReference type="PROSITE" id="PS51085">
    <property type="entry name" value="2FE2S_FER_2"/>
    <property type="match status" value="1"/>
</dbReference>
<organism evidence="11">
    <name type="scientific">Thiothrix subterranea</name>
    <dbReference type="NCBI Taxonomy" id="2735563"/>
    <lineage>
        <taxon>Bacteria</taxon>
        <taxon>Pseudomonadati</taxon>
        <taxon>Pseudomonadota</taxon>
        <taxon>Gammaproteobacteria</taxon>
        <taxon>Thiotrichales</taxon>
        <taxon>Thiotrichaceae</taxon>
        <taxon>Thiothrix</taxon>
    </lineage>
</organism>
<protein>
    <submittedName>
        <fullName evidence="11">2Fe-2S iron-sulfur cluster-binding protein</fullName>
    </submittedName>
</protein>
<keyword evidence="12" id="KW-1185">Reference proteome</keyword>
<keyword evidence="6" id="KW-0408">Iron</keyword>
<keyword evidence="4" id="KW-0479">Metal-binding</keyword>
<evidence type="ECO:0000256" key="2">
    <source>
        <dbReference type="ARBA" id="ARBA00022448"/>
    </source>
</evidence>
<evidence type="ECO:0000256" key="3">
    <source>
        <dbReference type="ARBA" id="ARBA00022714"/>
    </source>
</evidence>
<dbReference type="PANTHER" id="PTHR43112">
    <property type="entry name" value="FERREDOXIN"/>
    <property type="match status" value="1"/>
</dbReference>
<evidence type="ECO:0000256" key="6">
    <source>
        <dbReference type="ARBA" id="ARBA00023004"/>
    </source>
</evidence>
<evidence type="ECO:0000313" key="10">
    <source>
        <dbReference type="EMBL" id="MDQ5768777.1"/>
    </source>
</evidence>
<evidence type="ECO:0000256" key="4">
    <source>
        <dbReference type="ARBA" id="ARBA00022723"/>
    </source>
</evidence>
<dbReference type="Gene3D" id="3.10.20.30">
    <property type="match status" value="1"/>
</dbReference>
<evidence type="ECO:0000256" key="5">
    <source>
        <dbReference type="ARBA" id="ARBA00022982"/>
    </source>
</evidence>
<dbReference type="GO" id="GO:0046872">
    <property type="term" value="F:metal ion binding"/>
    <property type="evidence" value="ECO:0007669"/>
    <property type="project" value="UniProtKB-KW"/>
</dbReference>
<dbReference type="PROSITE" id="PS00197">
    <property type="entry name" value="2FE2S_FER_1"/>
    <property type="match status" value="1"/>
</dbReference>
<dbReference type="SUPFAM" id="SSF54292">
    <property type="entry name" value="2Fe-2S ferredoxin-like"/>
    <property type="match status" value="1"/>
</dbReference>
<evidence type="ECO:0000256" key="1">
    <source>
        <dbReference type="ARBA" id="ARBA00007874"/>
    </source>
</evidence>
<accession>A0AA51R4D0</accession>
<evidence type="ECO:0000256" key="8">
    <source>
        <dbReference type="ARBA" id="ARBA00034078"/>
    </source>
</evidence>
<dbReference type="RefSeq" id="WP_202718124.1">
    <property type="nucleotide sequence ID" value="NZ_CP053482.1"/>
</dbReference>
<feature type="domain" description="2Fe-2S ferredoxin-type" evidence="9">
    <location>
        <begin position="3"/>
        <end position="93"/>
    </location>
</feature>
<evidence type="ECO:0000259" key="9">
    <source>
        <dbReference type="PROSITE" id="PS51085"/>
    </source>
</evidence>
<name>A0AA51R4D0_9GAMM</name>
<keyword evidence="7" id="KW-0411">Iron-sulfur</keyword>
<dbReference type="Pfam" id="PF00111">
    <property type="entry name" value="Fer2"/>
    <property type="match status" value="1"/>
</dbReference>
<dbReference type="Proteomes" id="UP001229862">
    <property type="component" value="Chromosome"/>
</dbReference>
<dbReference type="EMBL" id="JAVFKN010000011">
    <property type="protein sequence ID" value="MDQ5768777.1"/>
    <property type="molecule type" value="Genomic_DNA"/>
</dbReference>
<evidence type="ECO:0000256" key="7">
    <source>
        <dbReference type="ARBA" id="ARBA00023014"/>
    </source>
</evidence>
<gene>
    <name evidence="10" type="ORF">RCC75_09570</name>
    <name evidence="11" type="ORF">RCG00_19935</name>
</gene>
<dbReference type="InterPro" id="IPR012675">
    <property type="entry name" value="Beta-grasp_dom_sf"/>
</dbReference>
<dbReference type="InterPro" id="IPR001041">
    <property type="entry name" value="2Fe-2S_ferredoxin-type"/>
</dbReference>
<comment type="cofactor">
    <cofactor evidence="8">
        <name>[2Fe-2S] cluster</name>
        <dbReference type="ChEBI" id="CHEBI:190135"/>
    </cofactor>
</comment>
<dbReference type="Proteomes" id="UP001223336">
    <property type="component" value="Unassembled WGS sequence"/>
</dbReference>
<dbReference type="CDD" id="cd00207">
    <property type="entry name" value="fer2"/>
    <property type="match status" value="1"/>
</dbReference>
<evidence type="ECO:0000313" key="12">
    <source>
        <dbReference type="Proteomes" id="UP001223336"/>
    </source>
</evidence>
<comment type="similarity">
    <text evidence="1">Belongs to the 2Fe2S plant-type ferredoxin family.</text>
</comment>
<reference evidence="11 12" key="1">
    <citation type="submission" date="2023-08" db="EMBL/GenBank/DDBJ databases">
        <title>New molecular markers tilS and rpoB for phylogenetic and monitoring studies of the genus Thiothrix biodiversity.</title>
        <authorList>
            <person name="Ravin N.V."/>
            <person name="Smolyakov D."/>
            <person name="Markov N.D."/>
            <person name="Beletsky A.V."/>
            <person name="Mardanov A.V."/>
            <person name="Rudenko T.S."/>
            <person name="Grabovich M.Y."/>
        </authorList>
    </citation>
    <scope>NUCLEOTIDE SEQUENCE</scope>
    <source>
        <strain evidence="11">DNT52</strain>
        <strain evidence="10 12">H33</strain>
    </source>
</reference>
<keyword evidence="2" id="KW-0813">Transport</keyword>
<dbReference type="GO" id="GO:0051537">
    <property type="term" value="F:2 iron, 2 sulfur cluster binding"/>
    <property type="evidence" value="ECO:0007669"/>
    <property type="project" value="UniProtKB-KW"/>
</dbReference>
<dbReference type="InterPro" id="IPR006058">
    <property type="entry name" value="2Fe2S_fd_BS"/>
</dbReference>
<dbReference type="PANTHER" id="PTHR43112:SF3">
    <property type="entry name" value="FERREDOXIN-2, CHLOROPLASTIC"/>
    <property type="match status" value="1"/>
</dbReference>
<keyword evidence="3" id="KW-0001">2Fe-2S</keyword>
<sequence>MKYRVTILQTPFQFDVRAGETVLQAALRQDIPVPWGCGGGVCGVCMGKIVSGAMHYPDGEPLALFEEDAAAGMGLFCVGYPTTDLVLAVPEMGTDWEPWEAQ</sequence>
<dbReference type="AlphaFoldDB" id="A0AA51R4D0"/>
<keyword evidence="5" id="KW-0249">Electron transport</keyword>
<dbReference type="InterPro" id="IPR036010">
    <property type="entry name" value="2Fe-2S_ferredoxin-like_sf"/>
</dbReference>